<keyword evidence="2" id="KW-0378">Hydrolase</keyword>
<evidence type="ECO:0000313" key="4">
    <source>
        <dbReference type="Proteomes" id="UP001430954"/>
    </source>
</evidence>
<dbReference type="EMBL" id="JAINZW010000001">
    <property type="protein sequence ID" value="MBZ4038124.1"/>
    <property type="molecule type" value="Genomic_DNA"/>
</dbReference>
<dbReference type="InterPro" id="IPR016191">
    <property type="entry name" value="Ribonuclease/ribotoxin"/>
</dbReference>
<evidence type="ECO:0000256" key="2">
    <source>
        <dbReference type="ARBA" id="ARBA00022801"/>
    </source>
</evidence>
<comment type="caution">
    <text evidence="3">The sequence shown here is derived from an EMBL/GenBank/DDBJ whole genome shotgun (WGS) entry which is preliminary data.</text>
</comment>
<keyword evidence="1" id="KW-0540">Nuclease</keyword>
<evidence type="ECO:0000313" key="3">
    <source>
        <dbReference type="EMBL" id="MBZ4038124.1"/>
    </source>
</evidence>
<dbReference type="Pfam" id="PF00545">
    <property type="entry name" value="Ribonuclease"/>
    <property type="match status" value="1"/>
</dbReference>
<gene>
    <name evidence="3" type="ORF">K6753_01065</name>
</gene>
<accession>A0ABS7T2L9</accession>
<reference evidence="3 4" key="1">
    <citation type="submission" date="2021-09" db="EMBL/GenBank/DDBJ databases">
        <title>Lysobacter sp. 13A isolated from the river sediment.</title>
        <authorList>
            <person name="Liu H."/>
            <person name="Li S."/>
            <person name="Mao S."/>
        </authorList>
    </citation>
    <scope>NUCLEOTIDE SEQUENCE [LARGE SCALE GENOMIC DNA]</scope>
    <source>
        <strain evidence="3 4">13A</strain>
    </source>
</reference>
<sequence length="144" mass="16305">MRRTSVIIVIALLAGLWFWLQPAPIQPPVEQVTTIHGGEARPPSGDTRATHLPDWLPAEARPVLAAIERGGPYAYPQDGGTFQNRERLLPQRPRGYYREFTVDTPGSRDRGARRIVTGGDPPVEYWYTADHYRSFRSFHPDVAR</sequence>
<name>A0ABS7T2L9_9GAMM</name>
<evidence type="ECO:0000256" key="1">
    <source>
        <dbReference type="ARBA" id="ARBA00022722"/>
    </source>
</evidence>
<dbReference type="RefSeq" id="WP_223674333.1">
    <property type="nucleotide sequence ID" value="NZ_JAINZW010000001.1"/>
</dbReference>
<protein>
    <submittedName>
        <fullName evidence="3">Ribonuclease</fullName>
    </submittedName>
</protein>
<dbReference type="InterPro" id="IPR000026">
    <property type="entry name" value="N1-like"/>
</dbReference>
<dbReference type="Proteomes" id="UP001430954">
    <property type="component" value="Unassembled WGS sequence"/>
</dbReference>
<dbReference type="SUPFAM" id="SSF53933">
    <property type="entry name" value="Microbial ribonucleases"/>
    <property type="match status" value="1"/>
</dbReference>
<keyword evidence="4" id="KW-1185">Reference proteome</keyword>
<dbReference type="Gene3D" id="3.10.450.30">
    <property type="entry name" value="Microbial ribonucleases"/>
    <property type="match status" value="1"/>
</dbReference>
<proteinExistence type="predicted"/>
<organism evidence="3 4">
    <name type="scientific">Novilysobacter selenitireducens</name>
    <dbReference type="NCBI Taxonomy" id="2872639"/>
    <lineage>
        <taxon>Bacteria</taxon>
        <taxon>Pseudomonadati</taxon>
        <taxon>Pseudomonadota</taxon>
        <taxon>Gammaproteobacteria</taxon>
        <taxon>Lysobacterales</taxon>
        <taxon>Lysobacteraceae</taxon>
        <taxon>Novilysobacter</taxon>
    </lineage>
</organism>